<name>A0ABU7IY70_9FLAO</name>
<evidence type="ECO:0000313" key="3">
    <source>
        <dbReference type="Proteomes" id="UP001356308"/>
    </source>
</evidence>
<keyword evidence="3" id="KW-1185">Reference proteome</keyword>
<dbReference type="EMBL" id="JAZDDG010000008">
    <property type="protein sequence ID" value="MEE1977773.1"/>
    <property type="molecule type" value="Genomic_DNA"/>
</dbReference>
<dbReference type="InterPro" id="IPR000073">
    <property type="entry name" value="AB_hydrolase_1"/>
</dbReference>
<dbReference type="InterPro" id="IPR029058">
    <property type="entry name" value="AB_hydrolase_fold"/>
</dbReference>
<accession>A0ABU7IY70</accession>
<dbReference type="PANTHER" id="PTHR43139">
    <property type="entry name" value="SI:DKEY-122A22.2"/>
    <property type="match status" value="1"/>
</dbReference>
<proteinExistence type="predicted"/>
<dbReference type="SUPFAM" id="SSF53474">
    <property type="entry name" value="alpha/beta-Hydrolases"/>
    <property type="match status" value="1"/>
</dbReference>
<feature type="domain" description="AB hydrolase-1" evidence="1">
    <location>
        <begin position="14"/>
        <end position="239"/>
    </location>
</feature>
<dbReference type="Proteomes" id="UP001356308">
    <property type="component" value="Unassembled WGS sequence"/>
</dbReference>
<organism evidence="2 3">
    <name type="scientific">Maribacter cobaltidurans</name>
    <dbReference type="NCBI Taxonomy" id="1178778"/>
    <lineage>
        <taxon>Bacteria</taxon>
        <taxon>Pseudomonadati</taxon>
        <taxon>Bacteroidota</taxon>
        <taxon>Flavobacteriia</taxon>
        <taxon>Flavobacteriales</taxon>
        <taxon>Flavobacteriaceae</taxon>
        <taxon>Maribacter</taxon>
    </lineage>
</organism>
<evidence type="ECO:0000259" key="1">
    <source>
        <dbReference type="Pfam" id="PF00561"/>
    </source>
</evidence>
<protein>
    <submittedName>
        <fullName evidence="2">Alpha/beta hydrolase</fullName>
    </submittedName>
</protein>
<evidence type="ECO:0000313" key="2">
    <source>
        <dbReference type="EMBL" id="MEE1977773.1"/>
    </source>
</evidence>
<keyword evidence="2" id="KW-0378">Hydrolase</keyword>
<dbReference type="PANTHER" id="PTHR43139:SF52">
    <property type="entry name" value="SI:DKEY-122A22.2"/>
    <property type="match status" value="1"/>
</dbReference>
<reference evidence="2 3" key="1">
    <citation type="submission" date="2024-01" db="EMBL/GenBank/DDBJ databases">
        <title>Maribacter spp. originated from different algae showed divergent polysaccharides utilization ability.</title>
        <authorList>
            <person name="Wang H."/>
            <person name="Wu Y."/>
        </authorList>
    </citation>
    <scope>NUCLEOTIDE SEQUENCE [LARGE SCALE GENOMIC DNA]</scope>
    <source>
        <strain evidence="2 3">PR1</strain>
    </source>
</reference>
<sequence>MLSHFTYLNSISSPWVTFIDGAGGISSQWQKQLSEFKLHYNVLVLDIAQGENTIEGNEVLNIDAITNAILRILDFNNIPKSHFIGVSLGTVFVRNLAEKYPNRIKSMVLAGAIVKLSFRFRTLLQMRAISKSIFSSKSLFKFFVFLLLPNKNNRESRSFFIEQSQGWKKGQFNRWAQLTSKLKPVLKYLHSGESNVPTLYIMGEEDYLFLPTVKRISSENSGKLLFVIQDCGHFVNLEQPILFNKMVIGYLVGMENRMEDSLSVEDSFNNCSPEEVLIANSNNHSKK</sequence>
<gene>
    <name evidence="2" type="ORF">V1I91_16960</name>
</gene>
<dbReference type="Gene3D" id="3.40.50.1820">
    <property type="entry name" value="alpha/beta hydrolase"/>
    <property type="match status" value="1"/>
</dbReference>
<dbReference type="RefSeq" id="WP_272652455.1">
    <property type="nucleotide sequence ID" value="NZ_JAZDDG010000008.1"/>
</dbReference>
<dbReference type="Pfam" id="PF00561">
    <property type="entry name" value="Abhydrolase_1"/>
    <property type="match status" value="1"/>
</dbReference>
<dbReference type="InterPro" id="IPR052370">
    <property type="entry name" value="Meta-cleavage_hydrolase"/>
</dbReference>
<comment type="caution">
    <text evidence="2">The sequence shown here is derived from an EMBL/GenBank/DDBJ whole genome shotgun (WGS) entry which is preliminary data.</text>
</comment>
<dbReference type="GO" id="GO:0016787">
    <property type="term" value="F:hydrolase activity"/>
    <property type="evidence" value="ECO:0007669"/>
    <property type="project" value="UniProtKB-KW"/>
</dbReference>